<reference evidence="3" key="1">
    <citation type="journal article" date="2017" name="Genome Biol. Evol.">
        <title>The complete genome sequence of the phytopathogenic fungus Sclerotinia sclerotiorum reveals insights into the genome architecture of broad host range pathogens.</title>
        <authorList>
            <person name="Derbyshire M."/>
            <person name="Denton-Giles M."/>
            <person name="Hegedus D."/>
            <person name="Seifbarghy S."/>
            <person name="Rollins J."/>
            <person name="van Kan J."/>
            <person name="Seidl M.F."/>
            <person name="Faino L."/>
            <person name="Mbengue M."/>
            <person name="Navaud O."/>
            <person name="Raffaele S."/>
            <person name="Hammond-Kosack K."/>
            <person name="Heard S."/>
            <person name="Oliver R."/>
        </authorList>
    </citation>
    <scope>NUCLEOTIDE SEQUENCE [LARGE SCALE GENOMIC DNA]</scope>
    <source>
        <strain evidence="3">ATCC 18683 / 1980 / Ss-1</strain>
    </source>
</reference>
<name>A0A1D9QMI1_SCLS1</name>
<protein>
    <recommendedName>
        <fullName evidence="4">Kinetochore protein mis13</fullName>
    </recommendedName>
</protein>
<feature type="compositionally biased region" description="Basic and acidic residues" evidence="1">
    <location>
        <begin position="108"/>
        <end position="126"/>
    </location>
</feature>
<feature type="compositionally biased region" description="Polar residues" evidence="1">
    <location>
        <begin position="171"/>
        <end position="180"/>
    </location>
</feature>
<proteinExistence type="predicted"/>
<accession>A0A1D9QMI1</accession>
<dbReference type="OrthoDB" id="3364649at2759"/>
<dbReference type="EMBL" id="CP017829">
    <property type="protein sequence ID" value="APA16131.1"/>
    <property type="molecule type" value="Genomic_DNA"/>
</dbReference>
<evidence type="ECO:0000313" key="2">
    <source>
        <dbReference type="EMBL" id="APA16131.1"/>
    </source>
</evidence>
<evidence type="ECO:0008006" key="4">
    <source>
        <dbReference type="Google" id="ProtNLM"/>
    </source>
</evidence>
<dbReference type="PANTHER" id="PTHR14778">
    <property type="entry name" value="KINETOCHORE-ASSOCIATED PROTEIN DSN1 HOMOLOG"/>
    <property type="match status" value="1"/>
</dbReference>
<gene>
    <name evidence="2" type="ORF">sscle_16g109010</name>
</gene>
<dbReference type="AlphaFoldDB" id="A0A1D9QMI1"/>
<dbReference type="VEuPathDB" id="FungiDB:sscle_16g109010"/>
<organism evidence="2 3">
    <name type="scientific">Sclerotinia sclerotiorum (strain ATCC 18683 / 1980 / Ss-1)</name>
    <name type="common">White mold</name>
    <name type="synonym">Whetzelinia sclerotiorum</name>
    <dbReference type="NCBI Taxonomy" id="665079"/>
    <lineage>
        <taxon>Eukaryota</taxon>
        <taxon>Fungi</taxon>
        <taxon>Dikarya</taxon>
        <taxon>Ascomycota</taxon>
        <taxon>Pezizomycotina</taxon>
        <taxon>Leotiomycetes</taxon>
        <taxon>Helotiales</taxon>
        <taxon>Sclerotiniaceae</taxon>
        <taxon>Sclerotinia</taxon>
    </lineage>
</organism>
<dbReference type="GO" id="GO:0051301">
    <property type="term" value="P:cell division"/>
    <property type="evidence" value="ECO:0007669"/>
    <property type="project" value="InterPro"/>
</dbReference>
<feature type="region of interest" description="Disordered" evidence="1">
    <location>
        <begin position="1"/>
        <end position="180"/>
    </location>
</feature>
<dbReference type="Pfam" id="PF08202">
    <property type="entry name" value="MIS13"/>
    <property type="match status" value="1"/>
</dbReference>
<dbReference type="GO" id="GO:0007059">
    <property type="term" value="P:chromosome segregation"/>
    <property type="evidence" value="ECO:0007669"/>
    <property type="project" value="InterPro"/>
</dbReference>
<dbReference type="PANTHER" id="PTHR14778:SF2">
    <property type="entry name" value="KINETOCHORE-ASSOCIATED PROTEIN DSN1 HOMOLOG"/>
    <property type="match status" value="1"/>
</dbReference>
<sequence>MTTLVRARNPLESLRMNQQPAGRRRSKRLAGYEEEDGDFQFTRISKKAKTTASVPDPIPEAVQPVTTTVPRRTKKVVHERETHGVTSASSPPVKKTRGAPKTNLSTPKESRVEKVQKPRSEVEPKRGTRKSTRLSTEKFQNGNENTANGSRDHDNSIDMIDGAPVPEESNRSTIEAPNNTHSTVIALPFSDTPIMNRNKELRKKGGTGQRRSSLGMRGRRASSLIDSGYSAIPHKEVETSQFYKHIEDGLPEPRRMKQLLTWTGERALPEKPAHGDPDSGAKLAARAISEALLKDFGTNSTFSNWFDREEKQPTRITKVVKKPNPKNIEAEENIQALEARVKQLEIEKAQWISFKKPPAPLPPLFPNTDADTNPLSPSQIDATLLDPEQSDILSLINSSPSLSLRENVSERLKTIHQEIEGKVDRFVDGIHKIERYGETVGRVADKILALSAVRLDERERRERELVGTRDVPMVEVLRSLSRILPEGSAR</sequence>
<dbReference type="Proteomes" id="UP000177798">
    <property type="component" value="Chromosome 16"/>
</dbReference>
<feature type="compositionally biased region" description="Polar residues" evidence="1">
    <location>
        <begin position="133"/>
        <end position="149"/>
    </location>
</feature>
<evidence type="ECO:0000256" key="1">
    <source>
        <dbReference type="SAM" id="MobiDB-lite"/>
    </source>
</evidence>
<feature type="region of interest" description="Disordered" evidence="1">
    <location>
        <begin position="199"/>
        <end position="219"/>
    </location>
</feature>
<dbReference type="InterPro" id="IPR013218">
    <property type="entry name" value="Dsn1/Mis13"/>
</dbReference>
<evidence type="ECO:0000313" key="3">
    <source>
        <dbReference type="Proteomes" id="UP000177798"/>
    </source>
</evidence>
<dbReference type="GO" id="GO:0000444">
    <property type="term" value="C:MIS12/MIND type complex"/>
    <property type="evidence" value="ECO:0007669"/>
    <property type="project" value="InterPro"/>
</dbReference>